<name>A0A7J3JTL9_9CREN</name>
<evidence type="ECO:0000313" key="1">
    <source>
        <dbReference type="EMBL" id="HGQ18919.1"/>
    </source>
</evidence>
<proteinExistence type="predicted"/>
<dbReference type="EMBL" id="DTBZ01000152">
    <property type="protein sequence ID" value="HGQ18919.1"/>
    <property type="molecule type" value="Genomic_DNA"/>
</dbReference>
<dbReference type="Pfam" id="PF04007">
    <property type="entry name" value="DUF354"/>
    <property type="match status" value="1"/>
</dbReference>
<comment type="caution">
    <text evidence="1">The sequence shown here is derived from an EMBL/GenBank/DDBJ whole genome shotgun (WGS) entry which is preliminary data.</text>
</comment>
<sequence length="352" mass="39953">MAIKIWLDALTPKQAMLFGSMYRDLVLQGYNVLLTARDYDYTIATLRQLDVKFTAVGGYGYDLRNKLVEELKRMLLLLDIVESFDVLIAYPNPAAARIAFGLQKPYIALTDSPHSEIPSRLSLPLALAIVISSCIPKKSIEQYIYKEKTHIIQFNGVDEVQWLRDFKPDQTYLKLLDLKEYSYVVIRPPEIRASYYRNGFSIIELVEKLIQYLIKQDLSIVYLPRYNDDIIASKFSNTRNFIIPARELGVKGSQLLYYAIASISGGGTMAREAALIGTLGISLFPQELYVDACLERKGFPIMHASSFEEIIGRIKESIRDAEKYKNDSLIALQSLEKPLSGVMKALEILNII</sequence>
<dbReference type="PANTHER" id="PTHR39662:SF1">
    <property type="entry name" value="DUF354 DOMAIN-CONTAINING PROTEIN"/>
    <property type="match status" value="1"/>
</dbReference>
<protein>
    <submittedName>
        <fullName evidence="1">DUF354 domain-containing protein</fullName>
    </submittedName>
</protein>
<reference evidence="1" key="1">
    <citation type="journal article" date="2020" name="mSystems">
        <title>Genome- and Community-Level Interaction Insights into Carbon Utilization and Element Cycling Functions of Hydrothermarchaeota in Hydrothermal Sediment.</title>
        <authorList>
            <person name="Zhou Z."/>
            <person name="Liu Y."/>
            <person name="Xu W."/>
            <person name="Pan J."/>
            <person name="Luo Z.H."/>
            <person name="Li M."/>
        </authorList>
    </citation>
    <scope>NUCLEOTIDE SEQUENCE [LARGE SCALE GENOMIC DNA]</scope>
    <source>
        <strain evidence="1">SpSt-657</strain>
    </source>
</reference>
<dbReference type="AlphaFoldDB" id="A0A7J3JTL9"/>
<gene>
    <name evidence="1" type="ORF">ENU30_08120</name>
</gene>
<accession>A0A7J3JTL9</accession>
<dbReference type="PIRSF" id="PIRSF005357">
    <property type="entry name" value="UCP005357"/>
    <property type="match status" value="1"/>
</dbReference>
<dbReference type="PANTHER" id="PTHR39662">
    <property type="entry name" value="DUF354 DOMAIN-CONTAINING PROTEIN-RELATED"/>
    <property type="match status" value="1"/>
</dbReference>
<organism evidence="1">
    <name type="scientific">Ignisphaera aggregans</name>
    <dbReference type="NCBI Taxonomy" id="334771"/>
    <lineage>
        <taxon>Archaea</taxon>
        <taxon>Thermoproteota</taxon>
        <taxon>Thermoprotei</taxon>
        <taxon>Desulfurococcales</taxon>
        <taxon>Desulfurococcaceae</taxon>
        <taxon>Ignisphaera</taxon>
    </lineage>
</organism>
<dbReference type="InterPro" id="IPR007152">
    <property type="entry name" value="DUF354"/>
</dbReference>